<keyword evidence="3" id="KW-0328">Glycosyltransferase</keyword>
<protein>
    <submittedName>
        <fullName evidence="3">Amidophosphoribosyltransferase</fullName>
    </submittedName>
</protein>
<dbReference type="InterPro" id="IPR029057">
    <property type="entry name" value="PRTase-like"/>
</dbReference>
<accession>A0A410MJ35</accession>
<gene>
    <name evidence="3" type="ORF">HLI_16545</name>
</gene>
<dbReference type="EMBL" id="CP026118">
    <property type="protein sequence ID" value="QAS54686.1"/>
    <property type="molecule type" value="Genomic_DNA"/>
</dbReference>
<feature type="domain" description="Phosphoribosyltransferase" evidence="2">
    <location>
        <begin position="89"/>
        <end position="168"/>
    </location>
</feature>
<dbReference type="PANTHER" id="PTHR47505:SF1">
    <property type="entry name" value="DNA UTILIZATION PROTEIN YHGH"/>
    <property type="match status" value="1"/>
</dbReference>
<dbReference type="Gene3D" id="3.40.50.2020">
    <property type="match status" value="1"/>
</dbReference>
<proteinExistence type="inferred from homology"/>
<sequence length="169" mass="19660">MRTCEDCRRWHDTNPHLLENNTSVYQYNAAAKELVARWKYRGDYILLQALKNDVQEKWVKKGMKGQMLVTVPLSVEREKERGFNQSEAIIHLLGEKPVQLFERTHNEKQSKKGKKERMLAENPFKLIEPISSPVVIVDDIYTTGRTVRHMASLLRKNGCPSVSSFTIFR</sequence>
<dbReference type="KEGG" id="hli:HLI_16545"/>
<evidence type="ECO:0000256" key="1">
    <source>
        <dbReference type="ARBA" id="ARBA00008007"/>
    </source>
</evidence>
<dbReference type="InterPro" id="IPR051910">
    <property type="entry name" value="ComF/GntX_DNA_util-trans"/>
</dbReference>
<dbReference type="AlphaFoldDB" id="A0A410MJ35"/>
<dbReference type="GO" id="GO:0016757">
    <property type="term" value="F:glycosyltransferase activity"/>
    <property type="evidence" value="ECO:0007669"/>
    <property type="project" value="UniProtKB-KW"/>
</dbReference>
<dbReference type="Proteomes" id="UP000287756">
    <property type="component" value="Chromosome"/>
</dbReference>
<organism evidence="3 4">
    <name type="scientific">Halobacillus litoralis</name>
    <dbReference type="NCBI Taxonomy" id="45668"/>
    <lineage>
        <taxon>Bacteria</taxon>
        <taxon>Bacillati</taxon>
        <taxon>Bacillota</taxon>
        <taxon>Bacilli</taxon>
        <taxon>Bacillales</taxon>
        <taxon>Bacillaceae</taxon>
        <taxon>Halobacillus</taxon>
    </lineage>
</organism>
<evidence type="ECO:0000313" key="3">
    <source>
        <dbReference type="EMBL" id="QAS54686.1"/>
    </source>
</evidence>
<dbReference type="SUPFAM" id="SSF53271">
    <property type="entry name" value="PRTase-like"/>
    <property type="match status" value="1"/>
</dbReference>
<comment type="similarity">
    <text evidence="1">Belongs to the ComF/GntX family.</text>
</comment>
<name>A0A410MJ35_9BACI</name>
<dbReference type="PANTHER" id="PTHR47505">
    <property type="entry name" value="DNA UTILIZATION PROTEIN YHGH"/>
    <property type="match status" value="1"/>
</dbReference>
<dbReference type="InterPro" id="IPR000836">
    <property type="entry name" value="PRTase_dom"/>
</dbReference>
<evidence type="ECO:0000313" key="4">
    <source>
        <dbReference type="Proteomes" id="UP000287756"/>
    </source>
</evidence>
<keyword evidence="3" id="KW-0808">Transferase</keyword>
<dbReference type="Pfam" id="PF00156">
    <property type="entry name" value="Pribosyltran"/>
    <property type="match status" value="1"/>
</dbReference>
<reference evidence="3 4" key="1">
    <citation type="submission" date="2018-01" db="EMBL/GenBank/DDBJ databases">
        <title>The whole genome sequencing and assembly of Halobacillus litoralis ERB031 strain.</title>
        <authorList>
            <person name="Lee S.-J."/>
            <person name="Park M.-K."/>
            <person name="Kim J.-Y."/>
            <person name="Lee Y.-J."/>
            <person name="Yi H."/>
            <person name="Bahn Y.-S."/>
            <person name="Kim J.F."/>
            <person name="Lee D.-W."/>
        </authorList>
    </citation>
    <scope>NUCLEOTIDE SEQUENCE [LARGE SCALE GENOMIC DNA]</scope>
    <source>
        <strain evidence="3 4">ERB 031</strain>
    </source>
</reference>
<dbReference type="CDD" id="cd06223">
    <property type="entry name" value="PRTases_typeI"/>
    <property type="match status" value="1"/>
</dbReference>
<evidence type="ECO:0000259" key="2">
    <source>
        <dbReference type="Pfam" id="PF00156"/>
    </source>
</evidence>